<organism evidence="12 13">
    <name type="scientific">Fusibacter ferrireducens</name>
    <dbReference type="NCBI Taxonomy" id="2785058"/>
    <lineage>
        <taxon>Bacteria</taxon>
        <taxon>Bacillati</taxon>
        <taxon>Bacillota</taxon>
        <taxon>Clostridia</taxon>
        <taxon>Eubacteriales</taxon>
        <taxon>Eubacteriales Family XII. Incertae Sedis</taxon>
        <taxon>Fusibacter</taxon>
    </lineage>
</organism>
<dbReference type="Proteomes" id="UP000614200">
    <property type="component" value="Unassembled WGS sequence"/>
</dbReference>
<evidence type="ECO:0000256" key="10">
    <source>
        <dbReference type="RuleBase" id="RU363002"/>
    </source>
</evidence>
<dbReference type="PANTHER" id="PTHR30040">
    <property type="entry name" value="THIAMINE BIOSYNTHESIS LIPOPROTEIN APBE"/>
    <property type="match status" value="1"/>
</dbReference>
<comment type="catalytic activity">
    <reaction evidence="9 10">
        <text>L-threonyl-[protein] + FAD = FMN-L-threonyl-[protein] + AMP + H(+)</text>
        <dbReference type="Rhea" id="RHEA:36847"/>
        <dbReference type="Rhea" id="RHEA-COMP:11060"/>
        <dbReference type="Rhea" id="RHEA-COMP:11061"/>
        <dbReference type="ChEBI" id="CHEBI:15378"/>
        <dbReference type="ChEBI" id="CHEBI:30013"/>
        <dbReference type="ChEBI" id="CHEBI:57692"/>
        <dbReference type="ChEBI" id="CHEBI:74257"/>
        <dbReference type="ChEBI" id="CHEBI:456215"/>
        <dbReference type="EC" id="2.7.1.180"/>
    </reaction>
</comment>
<keyword evidence="7 10" id="KW-0274">FAD</keyword>
<dbReference type="InterPro" id="IPR024932">
    <property type="entry name" value="ApbE"/>
</dbReference>
<keyword evidence="4 10" id="KW-0285">Flavoprotein</keyword>
<keyword evidence="13" id="KW-1185">Reference proteome</keyword>
<keyword evidence="11" id="KW-0812">Transmembrane</keyword>
<dbReference type="RefSeq" id="WP_194701429.1">
    <property type="nucleotide sequence ID" value="NZ_JADKNH010000004.1"/>
</dbReference>
<evidence type="ECO:0000256" key="4">
    <source>
        <dbReference type="ARBA" id="ARBA00022630"/>
    </source>
</evidence>
<feature type="transmembrane region" description="Helical" evidence="11">
    <location>
        <begin position="12"/>
        <end position="32"/>
    </location>
</feature>
<evidence type="ECO:0000256" key="9">
    <source>
        <dbReference type="ARBA" id="ARBA00048540"/>
    </source>
</evidence>
<keyword evidence="11" id="KW-0472">Membrane</keyword>
<keyword evidence="6 10" id="KW-0479">Metal-binding</keyword>
<evidence type="ECO:0000256" key="6">
    <source>
        <dbReference type="ARBA" id="ARBA00022723"/>
    </source>
</evidence>
<dbReference type="EMBL" id="JADKNH010000004">
    <property type="protein sequence ID" value="MBF4693205.1"/>
    <property type="molecule type" value="Genomic_DNA"/>
</dbReference>
<keyword evidence="8 10" id="KW-0460">Magnesium</keyword>
<evidence type="ECO:0000256" key="5">
    <source>
        <dbReference type="ARBA" id="ARBA00022679"/>
    </source>
</evidence>
<evidence type="ECO:0000256" key="2">
    <source>
        <dbReference type="ARBA" id="ARBA00011955"/>
    </source>
</evidence>
<name>A0ABR9ZRW3_9FIRM</name>
<reference evidence="12 13" key="1">
    <citation type="submission" date="2020-11" db="EMBL/GenBank/DDBJ databases">
        <title>Fusibacter basophilias sp. nov.</title>
        <authorList>
            <person name="Qiu D."/>
        </authorList>
    </citation>
    <scope>NUCLEOTIDE SEQUENCE [LARGE SCALE GENOMIC DNA]</scope>
    <source>
        <strain evidence="12 13">Q10-2</strain>
    </source>
</reference>
<keyword evidence="5 10" id="KW-0808">Transferase</keyword>
<evidence type="ECO:0000313" key="12">
    <source>
        <dbReference type="EMBL" id="MBF4693205.1"/>
    </source>
</evidence>
<evidence type="ECO:0000256" key="1">
    <source>
        <dbReference type="ARBA" id="ARBA00001946"/>
    </source>
</evidence>
<dbReference type="PANTHER" id="PTHR30040:SF2">
    <property type="entry name" value="FAD:PROTEIN FMN TRANSFERASE"/>
    <property type="match status" value="1"/>
</dbReference>
<dbReference type="PROSITE" id="PS51257">
    <property type="entry name" value="PROKAR_LIPOPROTEIN"/>
    <property type="match status" value="1"/>
</dbReference>
<protein>
    <recommendedName>
        <fullName evidence="3 10">FAD:protein FMN transferase</fullName>
        <ecNumber evidence="2 10">2.7.1.180</ecNumber>
    </recommendedName>
</protein>
<dbReference type="Pfam" id="PF02424">
    <property type="entry name" value="ApbE"/>
    <property type="match status" value="1"/>
</dbReference>
<comment type="cofactor">
    <cofactor evidence="1 10">
        <name>Mg(2+)</name>
        <dbReference type="ChEBI" id="CHEBI:18420"/>
    </cofactor>
</comment>
<comment type="subcellular location">
    <subcellularLocation>
        <location evidence="10">Cell inner membrane</location>
        <topology evidence="10">Lipid-anchor</topology>
        <orientation evidence="10">Periplasmic side</orientation>
    </subcellularLocation>
</comment>
<dbReference type="GO" id="GO:0016740">
    <property type="term" value="F:transferase activity"/>
    <property type="evidence" value="ECO:0007669"/>
    <property type="project" value="UniProtKB-KW"/>
</dbReference>
<keyword evidence="11" id="KW-1133">Transmembrane helix</keyword>
<dbReference type="InterPro" id="IPR003374">
    <property type="entry name" value="ApbE-like_sf"/>
</dbReference>
<evidence type="ECO:0000313" key="13">
    <source>
        <dbReference type="Proteomes" id="UP000614200"/>
    </source>
</evidence>
<keyword evidence="10" id="KW-0997">Cell inner membrane</keyword>
<accession>A0ABR9ZRW3</accession>
<dbReference type="Gene3D" id="3.10.520.10">
    <property type="entry name" value="ApbE-like domains"/>
    <property type="match status" value="1"/>
</dbReference>
<evidence type="ECO:0000256" key="7">
    <source>
        <dbReference type="ARBA" id="ARBA00022827"/>
    </source>
</evidence>
<dbReference type="SUPFAM" id="SSF143631">
    <property type="entry name" value="ApbE-like"/>
    <property type="match status" value="1"/>
</dbReference>
<keyword evidence="10" id="KW-1003">Cell membrane</keyword>
<keyword evidence="10" id="KW-0449">Lipoprotein</keyword>
<comment type="function">
    <text evidence="10">Flavin transferase that catalyzes the transfer of the FMN moiety of FAD and its covalent binding to the hydroxyl group of a threonine residue in a target flavoprotein.</text>
</comment>
<dbReference type="EC" id="2.7.1.180" evidence="2 10"/>
<evidence type="ECO:0000256" key="8">
    <source>
        <dbReference type="ARBA" id="ARBA00022842"/>
    </source>
</evidence>
<gene>
    <name evidence="12" type="ORF">ISU02_08735</name>
</gene>
<sequence length="390" mass="42837">MNKRIEKSIQFLWILTLNMVVVFILVGCGANSSERASANEVKNGQSNTEGIVRSASTVVKDSKTNRVITSQDSFQIGTYIKISIYSDKEVPAIQFDRIFEEIDQFEKLISKNITTSEVSMINENAGKAPVKVSSDIFELIQMGIQYGEISSGGFDISIGPLVDLWGIGSEGAHVPTESEIQEALSKIDYRNILLNETDQTVFLKEEGMSLDLGAIAKGYIADQVKTLIQEEGHQSAIINLGGNVLTVGHKPNSEAWSIGVRDPKGENKDIVGILKLQDNSIVSSGTYERFFVEDGKRYHHILNPKTGYPEENHLQSVSIISEKSVVGDALSTTVFVMGLQAGYAYVESLDQVDALFIMEDGSIYGTSGTKSVFSLTNNNYNLKEFVFSTK</sequence>
<evidence type="ECO:0000256" key="3">
    <source>
        <dbReference type="ARBA" id="ARBA00016337"/>
    </source>
</evidence>
<evidence type="ECO:0000256" key="11">
    <source>
        <dbReference type="SAM" id="Phobius"/>
    </source>
</evidence>
<proteinExistence type="inferred from homology"/>
<comment type="similarity">
    <text evidence="10">Belongs to the ApbE family.</text>
</comment>
<comment type="caution">
    <text evidence="12">The sequence shown here is derived from an EMBL/GenBank/DDBJ whole genome shotgun (WGS) entry which is preliminary data.</text>
</comment>